<dbReference type="EMBL" id="KZ293447">
    <property type="protein sequence ID" value="PBK65083.1"/>
    <property type="molecule type" value="Genomic_DNA"/>
</dbReference>
<organism evidence="1 2">
    <name type="scientific">Armillaria solidipes</name>
    <dbReference type="NCBI Taxonomy" id="1076256"/>
    <lineage>
        <taxon>Eukaryota</taxon>
        <taxon>Fungi</taxon>
        <taxon>Dikarya</taxon>
        <taxon>Basidiomycota</taxon>
        <taxon>Agaricomycotina</taxon>
        <taxon>Agaricomycetes</taxon>
        <taxon>Agaricomycetidae</taxon>
        <taxon>Agaricales</taxon>
        <taxon>Marasmiineae</taxon>
        <taxon>Physalacriaceae</taxon>
        <taxon>Armillaria</taxon>
    </lineage>
</organism>
<protein>
    <submittedName>
        <fullName evidence="1">Uncharacterized protein</fullName>
    </submittedName>
</protein>
<keyword evidence="2" id="KW-1185">Reference proteome</keyword>
<sequence length="229" mass="26014">MHQSNVARRESLLECQSRPAAACAGTNDIAESERHLLYRLSHGQNLALKLFCSTNHNDRTRRQRAGKGYAIQQYAGDADLSAMHHRRCRPYEYPFLQVEHGRLYTGSLPSIVFSAKHSMMWRVLPGYPFSHPGNAPRYWSQRSRFSVLAGVPTDSSAWTKTIRYMLVFDVLDVRHINNLDIECGASSHEDPKRVNAPIDWGTIGANRHIILDIHDPKIVAVFIPIPRSK</sequence>
<reference evidence="2" key="1">
    <citation type="journal article" date="2017" name="Nat. Ecol. Evol.">
        <title>Genome expansion and lineage-specific genetic innovations in the forest pathogenic fungi Armillaria.</title>
        <authorList>
            <person name="Sipos G."/>
            <person name="Prasanna A.N."/>
            <person name="Walter M.C."/>
            <person name="O'Connor E."/>
            <person name="Balint B."/>
            <person name="Krizsan K."/>
            <person name="Kiss B."/>
            <person name="Hess J."/>
            <person name="Varga T."/>
            <person name="Slot J."/>
            <person name="Riley R."/>
            <person name="Boka B."/>
            <person name="Rigling D."/>
            <person name="Barry K."/>
            <person name="Lee J."/>
            <person name="Mihaltcheva S."/>
            <person name="LaButti K."/>
            <person name="Lipzen A."/>
            <person name="Waldron R."/>
            <person name="Moloney N.M."/>
            <person name="Sperisen C."/>
            <person name="Kredics L."/>
            <person name="Vagvoelgyi C."/>
            <person name="Patrignani A."/>
            <person name="Fitzpatrick D."/>
            <person name="Nagy I."/>
            <person name="Doyle S."/>
            <person name="Anderson J.B."/>
            <person name="Grigoriev I.V."/>
            <person name="Gueldener U."/>
            <person name="Muensterkoetter M."/>
            <person name="Nagy L.G."/>
        </authorList>
    </citation>
    <scope>NUCLEOTIDE SEQUENCE [LARGE SCALE GENOMIC DNA]</scope>
    <source>
        <strain evidence="2">28-4</strain>
    </source>
</reference>
<evidence type="ECO:0000313" key="2">
    <source>
        <dbReference type="Proteomes" id="UP000218334"/>
    </source>
</evidence>
<dbReference type="AlphaFoldDB" id="A0A2H3BMI7"/>
<name>A0A2H3BMI7_9AGAR</name>
<evidence type="ECO:0000313" key="1">
    <source>
        <dbReference type="EMBL" id="PBK65083.1"/>
    </source>
</evidence>
<proteinExistence type="predicted"/>
<dbReference type="Proteomes" id="UP000218334">
    <property type="component" value="Unassembled WGS sequence"/>
</dbReference>
<accession>A0A2H3BMI7</accession>
<gene>
    <name evidence="1" type="ORF">ARMSODRAFT_978509</name>
</gene>